<dbReference type="GO" id="GO:0016020">
    <property type="term" value="C:membrane"/>
    <property type="evidence" value="ECO:0007669"/>
    <property type="project" value="TreeGrafter"/>
</dbReference>
<dbReference type="OrthoDB" id="5293596at2759"/>
<evidence type="ECO:0008006" key="4">
    <source>
        <dbReference type="Google" id="ProtNLM"/>
    </source>
</evidence>
<evidence type="ECO:0000313" key="3">
    <source>
        <dbReference type="Proteomes" id="UP000178912"/>
    </source>
</evidence>
<dbReference type="AlphaFoldDB" id="A0A1E1JRH3"/>
<dbReference type="EMBL" id="FJUX01000001">
    <property type="protein sequence ID" value="CZS88349.1"/>
    <property type="molecule type" value="Genomic_DNA"/>
</dbReference>
<feature type="transmembrane region" description="Helical" evidence="1">
    <location>
        <begin position="128"/>
        <end position="151"/>
    </location>
</feature>
<dbReference type="PANTHER" id="PTHR12242">
    <property type="entry name" value="OS02G0130600 PROTEIN-RELATED"/>
    <property type="match status" value="1"/>
</dbReference>
<feature type="transmembrane region" description="Helical" evidence="1">
    <location>
        <begin position="74"/>
        <end position="92"/>
    </location>
</feature>
<feature type="transmembrane region" description="Helical" evidence="1">
    <location>
        <begin position="171"/>
        <end position="194"/>
    </location>
</feature>
<keyword evidence="1" id="KW-1133">Transmembrane helix</keyword>
<protein>
    <recommendedName>
        <fullName evidence="4">FAR-17a/AIG1-like protein</fullName>
    </recommendedName>
</protein>
<name>A0A1E1JRH3_9HELO</name>
<sequence length="289" mass="32917">MSASTSLLPKNKKDDHPIFLRVCHAPWAGIGQKALVGLRGLTATYMLVSFAMIIDYEAKHTKDGKLAWFKFSNISYGIQTLYHWVTLIWTFMHLHYPHHSTSTPSNASTVQKLLSPPRQNPSTQNRTWFSIFYTVAQTWPLVSTFIHWAILVPKGKATVPGDHTFGHGEFTTFYVISKYGVNCFIVLVEVIFLSSIKRQFPVGAHVVGLSLLTFAYIGWAYIGYIVTDKWAIYFLNHKEMKWEHVIGSWIGFVVLTNIFFAVVYGITATREYLTRKGENKNAGYQQLPN</sequence>
<dbReference type="Proteomes" id="UP000178912">
    <property type="component" value="Unassembled WGS sequence"/>
</dbReference>
<gene>
    <name evidence="2" type="ORF">RAG0_00085</name>
</gene>
<keyword evidence="1" id="KW-0472">Membrane</keyword>
<keyword evidence="1" id="KW-0812">Transmembrane</keyword>
<keyword evidence="3" id="KW-1185">Reference proteome</keyword>
<reference evidence="3" key="1">
    <citation type="submission" date="2016-03" db="EMBL/GenBank/DDBJ databases">
        <authorList>
            <person name="Guldener U."/>
        </authorList>
    </citation>
    <scope>NUCLEOTIDE SEQUENCE [LARGE SCALE GENOMIC DNA]</scope>
    <source>
        <strain evidence="3">04CH-RAC-A.6.1</strain>
    </source>
</reference>
<evidence type="ECO:0000313" key="2">
    <source>
        <dbReference type="EMBL" id="CZS88349.1"/>
    </source>
</evidence>
<dbReference type="PANTHER" id="PTHR12242:SF1">
    <property type="entry name" value="MYND-TYPE DOMAIN-CONTAINING PROTEIN"/>
    <property type="match status" value="1"/>
</dbReference>
<feature type="transmembrane region" description="Helical" evidence="1">
    <location>
        <begin position="246"/>
        <end position="266"/>
    </location>
</feature>
<feature type="transmembrane region" description="Helical" evidence="1">
    <location>
        <begin position="206"/>
        <end position="226"/>
    </location>
</feature>
<evidence type="ECO:0000256" key="1">
    <source>
        <dbReference type="SAM" id="Phobius"/>
    </source>
</evidence>
<organism evidence="2 3">
    <name type="scientific">Rhynchosporium agropyri</name>
    <dbReference type="NCBI Taxonomy" id="914238"/>
    <lineage>
        <taxon>Eukaryota</taxon>
        <taxon>Fungi</taxon>
        <taxon>Dikarya</taxon>
        <taxon>Ascomycota</taxon>
        <taxon>Pezizomycotina</taxon>
        <taxon>Leotiomycetes</taxon>
        <taxon>Helotiales</taxon>
        <taxon>Ploettnerulaceae</taxon>
        <taxon>Rhynchosporium</taxon>
    </lineage>
</organism>
<feature type="transmembrane region" description="Helical" evidence="1">
    <location>
        <begin position="36"/>
        <end position="54"/>
    </location>
</feature>
<proteinExistence type="predicted"/>
<accession>A0A1E1JRH3</accession>